<evidence type="ECO:0000313" key="2">
    <source>
        <dbReference type="EMBL" id="QQZ52063.1"/>
    </source>
</evidence>
<name>A0A974P7I6_9CAUL</name>
<dbReference type="EMBL" id="CP068570">
    <property type="protein sequence ID" value="QQZ52063.1"/>
    <property type="molecule type" value="Genomic_DNA"/>
</dbReference>
<dbReference type="AlphaFoldDB" id="A0A974P7I6"/>
<dbReference type="InterPro" id="IPR010865">
    <property type="entry name" value="DUF1499"/>
</dbReference>
<accession>A0A974P7I6</accession>
<evidence type="ECO:0000256" key="1">
    <source>
        <dbReference type="SAM" id="MobiDB-lite"/>
    </source>
</evidence>
<reference evidence="2" key="1">
    <citation type="submission" date="2021-01" db="EMBL/GenBank/DDBJ databases">
        <title>Genome sequence of Phenylobacterium sp. 20VBR1 isolated from a valley glaceir, Ny-Alesund, Svalbard.</title>
        <authorList>
            <person name="Thomas F.A."/>
            <person name="Krishnan K.P."/>
            <person name="Sinha R.K."/>
        </authorList>
    </citation>
    <scope>NUCLEOTIDE SEQUENCE</scope>
    <source>
        <strain evidence="2">20VBR1</strain>
    </source>
</reference>
<feature type="compositionally biased region" description="Basic residues" evidence="1">
    <location>
        <begin position="19"/>
        <end position="33"/>
    </location>
</feature>
<feature type="compositionally biased region" description="Basic residues" evidence="1">
    <location>
        <begin position="48"/>
        <end position="57"/>
    </location>
</feature>
<organism evidence="2">
    <name type="scientific">Phenylobacterium glaciei</name>
    <dbReference type="NCBI Taxonomy" id="2803784"/>
    <lineage>
        <taxon>Bacteria</taxon>
        <taxon>Pseudomonadati</taxon>
        <taxon>Pseudomonadota</taxon>
        <taxon>Alphaproteobacteria</taxon>
        <taxon>Caulobacterales</taxon>
        <taxon>Caulobacteraceae</taxon>
        <taxon>Phenylobacterium</taxon>
    </lineage>
</organism>
<protein>
    <submittedName>
        <fullName evidence="2">DUF1499 domain-containing protein</fullName>
    </submittedName>
</protein>
<gene>
    <name evidence="2" type="ORF">JKL49_22810</name>
</gene>
<dbReference type="Pfam" id="PF07386">
    <property type="entry name" value="DUF1499"/>
    <property type="match status" value="1"/>
</dbReference>
<proteinExistence type="predicted"/>
<sequence>MADINAETCAQARPCCCRPPRRRLRQGQGRRRAGGPDSGHRRSGIGPHRGHRPQHRFRIQERRGGPPAAGPQGTRIDVRAISRVPVADSGANCARVTELIGAMRS</sequence>
<feature type="region of interest" description="Disordered" evidence="1">
    <location>
        <begin position="17"/>
        <end position="76"/>
    </location>
</feature>